<evidence type="ECO:0000313" key="2">
    <source>
        <dbReference type="WBParaSite" id="nRc.2.0.1.t11350-RA"/>
    </source>
</evidence>
<protein>
    <submittedName>
        <fullName evidence="2">Uncharacterized protein</fullName>
    </submittedName>
</protein>
<reference evidence="2" key="1">
    <citation type="submission" date="2022-11" db="UniProtKB">
        <authorList>
            <consortium name="WormBaseParasite"/>
        </authorList>
    </citation>
    <scope>IDENTIFICATION</scope>
</reference>
<accession>A0A915IAZ7</accession>
<name>A0A915IAZ7_ROMCU</name>
<dbReference type="AlphaFoldDB" id="A0A915IAZ7"/>
<evidence type="ECO:0000313" key="1">
    <source>
        <dbReference type="Proteomes" id="UP000887565"/>
    </source>
</evidence>
<dbReference type="WBParaSite" id="nRc.2.0.1.t11350-RA">
    <property type="protein sequence ID" value="nRc.2.0.1.t11350-RA"/>
    <property type="gene ID" value="nRc.2.0.1.g11350"/>
</dbReference>
<proteinExistence type="predicted"/>
<sequence>MIIGARQTRIGCLSNDRSRTSSIDIFLRGLTRWWIIVIWAVQFLKDRSVSTRNVKTLFKSPTHHAIVYSLQMDLGKKEDAHKTLAALDS</sequence>
<dbReference type="Proteomes" id="UP000887565">
    <property type="component" value="Unplaced"/>
</dbReference>
<keyword evidence="1" id="KW-1185">Reference proteome</keyword>
<organism evidence="1 2">
    <name type="scientific">Romanomermis culicivorax</name>
    <name type="common">Nematode worm</name>
    <dbReference type="NCBI Taxonomy" id="13658"/>
    <lineage>
        <taxon>Eukaryota</taxon>
        <taxon>Metazoa</taxon>
        <taxon>Ecdysozoa</taxon>
        <taxon>Nematoda</taxon>
        <taxon>Enoplea</taxon>
        <taxon>Dorylaimia</taxon>
        <taxon>Mermithida</taxon>
        <taxon>Mermithoidea</taxon>
        <taxon>Mermithidae</taxon>
        <taxon>Romanomermis</taxon>
    </lineage>
</organism>